<sequence>MSTCKALVTGKRSGEQCRFPPSETNPFCGRHQRNYQHDQLVNSGKLPCSKFFRGCDTTVEKAGMCTDCKVKYMPKSKTGACKHEGCKFKTKGQDFCGKHSRDIHLVEEKEKNIKYCDIARGCLTVCEEGYTRCTACREKSNTREKELRDERTLMHNVIVEAGGDTQLCVNCGSDYTAFTTRYNKQSLLCQNCNATNAKQDAKRVDRVRNYKEERRLNLQQLYKDYNRSATKRGLTINLQADDFKALVVKPCYYCGYFKETEVNGIDRINNDIGYEKTNCVPCCEICNRLKHYFHPSFFIKLCHIFNGATASKAFYEDWSEYYGRNSYHNYSNYKKMAERNRDIEMEITQEDWDRLTRQACYLCGFRSVRGIGLDRVDNSERVYRLDNLKPCCGTCNDIKSTFSLDQIKAHAARIIVLWPTTEMFDSLPRMKNPMVSNGTKTERTERIHWRATSVYYDILADGDQFYIENKLHVPDSDYQVLKAAVKTTTRASALKLIKGLLDSVKKSKR</sequence>
<accession>A0A6C0DS92</accession>
<name>A0A6C0DS92_9ZZZZ</name>
<evidence type="ECO:0000313" key="1">
    <source>
        <dbReference type="EMBL" id="QHT19391.1"/>
    </source>
</evidence>
<dbReference type="Gene3D" id="3.30.40.220">
    <property type="match status" value="2"/>
</dbReference>
<organism evidence="1">
    <name type="scientific">viral metagenome</name>
    <dbReference type="NCBI Taxonomy" id="1070528"/>
    <lineage>
        <taxon>unclassified sequences</taxon>
        <taxon>metagenomes</taxon>
        <taxon>organismal metagenomes</taxon>
    </lineage>
</organism>
<dbReference type="AlphaFoldDB" id="A0A6C0DS92"/>
<reference evidence="1" key="1">
    <citation type="journal article" date="2020" name="Nature">
        <title>Giant virus diversity and host interactions through global metagenomics.</title>
        <authorList>
            <person name="Schulz F."/>
            <person name="Roux S."/>
            <person name="Paez-Espino D."/>
            <person name="Jungbluth S."/>
            <person name="Walsh D.A."/>
            <person name="Denef V.J."/>
            <person name="McMahon K.D."/>
            <person name="Konstantinidis K.T."/>
            <person name="Eloe-Fadrosh E.A."/>
            <person name="Kyrpides N.C."/>
            <person name="Woyke T."/>
        </authorList>
    </citation>
    <scope>NUCLEOTIDE SEQUENCE</scope>
    <source>
        <strain evidence="1">GVMAG-M-3300023174-57</strain>
    </source>
</reference>
<dbReference type="EMBL" id="MN739665">
    <property type="protein sequence ID" value="QHT19391.1"/>
    <property type="molecule type" value="Genomic_DNA"/>
</dbReference>
<protein>
    <submittedName>
        <fullName evidence="1">Uncharacterized protein</fullName>
    </submittedName>
</protein>
<proteinExistence type="predicted"/>